<dbReference type="InterPro" id="IPR006343">
    <property type="entry name" value="DnaB/C_C"/>
</dbReference>
<keyword evidence="5" id="KW-1185">Reference proteome</keyword>
<evidence type="ECO:0000259" key="2">
    <source>
        <dbReference type="Pfam" id="PF07261"/>
    </source>
</evidence>
<organism evidence="4 5">
    <name type="scientific">Lysinibacillus louembei</name>
    <dbReference type="NCBI Taxonomy" id="1470088"/>
    <lineage>
        <taxon>Bacteria</taxon>
        <taxon>Bacillati</taxon>
        <taxon>Bacillota</taxon>
        <taxon>Bacilli</taxon>
        <taxon>Bacillales</taxon>
        <taxon>Bacillaceae</taxon>
        <taxon>Lysinibacillus</taxon>
    </lineage>
</organism>
<dbReference type="RefSeq" id="WP_319836002.1">
    <property type="nucleotide sequence ID" value="NZ_CP137624.1"/>
</dbReference>
<dbReference type="Gene3D" id="1.10.10.10">
    <property type="entry name" value="Winged helix-like DNA-binding domain superfamily/Winged helix DNA-binding domain"/>
    <property type="match status" value="1"/>
</dbReference>
<name>A0ABZ0RUC1_9BACI</name>
<accession>A0ABZ0RUC1</accession>
<dbReference type="InterPro" id="IPR036388">
    <property type="entry name" value="WH-like_DNA-bd_sf"/>
</dbReference>
<protein>
    <submittedName>
        <fullName evidence="4">DnaD domain-containing protein</fullName>
    </submittedName>
</protein>
<evidence type="ECO:0000313" key="4">
    <source>
        <dbReference type="EMBL" id="WPK10867.1"/>
    </source>
</evidence>
<dbReference type="PANTHER" id="PTHR37293">
    <property type="entry name" value="PHAGE REPLICATION PROTEIN-RELATED"/>
    <property type="match status" value="1"/>
</dbReference>
<dbReference type="EMBL" id="CP137624">
    <property type="protein sequence ID" value="WPK10867.1"/>
    <property type="molecule type" value="Genomic_DNA"/>
</dbReference>
<proteinExistence type="inferred from homology"/>
<comment type="similarity">
    <text evidence="1">Belongs to the DnaB/DnaD family.</text>
</comment>
<dbReference type="NCBIfam" id="TIGR01446">
    <property type="entry name" value="DnaD_dom"/>
    <property type="match status" value="1"/>
</dbReference>
<dbReference type="InterPro" id="IPR053843">
    <property type="entry name" value="DnaD_N"/>
</dbReference>
<dbReference type="Gene3D" id="1.10.10.630">
    <property type="entry name" value="DnaD domain-like"/>
    <property type="match status" value="1"/>
</dbReference>
<sequence length="233" mass="27699">MTSNEQLRIWLEQKHMTIPQLFFQHYKALQINDDDAMLLLHLLAFHEEGNDFPTPDDLMARTSFVQNEISAKIQRFLQKGFIEITHDVNSDGKIYEKYSLYPLWNRIITLLEANTIAINDEQQKREEGAIFSIFEQEFGRLLSPMELENINAWLDMDKHSPELIKAALKEAVLAGKLSLRYIDRILFEWKKKNFTTVKQVEQHAEQFRKRTITQPQTEKKPKRVMYNWLEEKE</sequence>
<dbReference type="SUPFAM" id="SSF158499">
    <property type="entry name" value="DnaD domain-like"/>
    <property type="match status" value="1"/>
</dbReference>
<dbReference type="Pfam" id="PF07261">
    <property type="entry name" value="DnaB_2"/>
    <property type="match status" value="1"/>
</dbReference>
<evidence type="ECO:0000313" key="5">
    <source>
        <dbReference type="Proteomes" id="UP001322664"/>
    </source>
</evidence>
<gene>
    <name evidence="4" type="ORF">R6U77_13355</name>
</gene>
<dbReference type="PANTHER" id="PTHR37293:SF6">
    <property type="entry name" value="DNA REPLICATION PROTEIN DNAD"/>
    <property type="match status" value="1"/>
</dbReference>
<evidence type="ECO:0000259" key="3">
    <source>
        <dbReference type="Pfam" id="PF21984"/>
    </source>
</evidence>
<dbReference type="Proteomes" id="UP001322664">
    <property type="component" value="Chromosome"/>
</dbReference>
<dbReference type="Pfam" id="PF21984">
    <property type="entry name" value="DnaD_N"/>
    <property type="match status" value="1"/>
</dbReference>
<reference evidence="4 5" key="1">
    <citation type="submission" date="2023-09" db="EMBL/GenBank/DDBJ databases">
        <authorList>
            <person name="Page C.A."/>
            <person name="Perez-Diaz I.M."/>
        </authorList>
    </citation>
    <scope>NUCLEOTIDE SEQUENCE [LARGE SCALE GENOMIC DNA]</scope>
    <source>
        <strain evidence="4 5">Ll15</strain>
    </source>
</reference>
<dbReference type="InterPro" id="IPR053162">
    <property type="entry name" value="DnaD"/>
</dbReference>
<dbReference type="InterPro" id="IPR034829">
    <property type="entry name" value="DnaD-like_sf"/>
</dbReference>
<feature type="domain" description="DnaD N-terminal" evidence="3">
    <location>
        <begin position="18"/>
        <end position="114"/>
    </location>
</feature>
<feature type="domain" description="DnaB/C C-terminal" evidence="2">
    <location>
        <begin position="131"/>
        <end position="203"/>
    </location>
</feature>
<evidence type="ECO:0000256" key="1">
    <source>
        <dbReference type="ARBA" id="ARBA00093462"/>
    </source>
</evidence>